<dbReference type="OrthoDB" id="9806267at2"/>
<organism evidence="6 7">
    <name type="scientific">Sandaracinobacter neustonicus</name>
    <dbReference type="NCBI Taxonomy" id="1715348"/>
    <lineage>
        <taxon>Bacteria</taxon>
        <taxon>Pseudomonadati</taxon>
        <taxon>Pseudomonadota</taxon>
        <taxon>Alphaproteobacteria</taxon>
        <taxon>Sphingomonadales</taxon>
        <taxon>Sphingosinicellaceae</taxon>
        <taxon>Sandaracinobacter</taxon>
    </lineage>
</organism>
<proteinExistence type="predicted"/>
<accession>A0A501XI86</accession>
<dbReference type="Pfam" id="PF11741">
    <property type="entry name" value="AMIN"/>
    <property type="match status" value="1"/>
</dbReference>
<feature type="compositionally biased region" description="Pro residues" evidence="4">
    <location>
        <begin position="287"/>
        <end position="299"/>
    </location>
</feature>
<name>A0A501XI86_9SPHN</name>
<evidence type="ECO:0000256" key="3">
    <source>
        <dbReference type="ARBA" id="ARBA00022801"/>
    </source>
</evidence>
<dbReference type="GO" id="GO:0009253">
    <property type="term" value="P:peptidoglycan catabolic process"/>
    <property type="evidence" value="ECO:0007669"/>
    <property type="project" value="InterPro"/>
</dbReference>
<dbReference type="Gene3D" id="3.40.630.40">
    <property type="entry name" value="Zn-dependent exopeptidases"/>
    <property type="match status" value="1"/>
</dbReference>
<dbReference type="SUPFAM" id="SSF53187">
    <property type="entry name" value="Zn-dependent exopeptidases"/>
    <property type="match status" value="1"/>
</dbReference>
<evidence type="ECO:0000259" key="5">
    <source>
        <dbReference type="SMART" id="SM00646"/>
    </source>
</evidence>
<dbReference type="Proteomes" id="UP000319897">
    <property type="component" value="Unassembled WGS sequence"/>
</dbReference>
<dbReference type="CDD" id="cd02696">
    <property type="entry name" value="MurNAc-LAA"/>
    <property type="match status" value="1"/>
</dbReference>
<evidence type="ECO:0000313" key="7">
    <source>
        <dbReference type="Proteomes" id="UP000319897"/>
    </source>
</evidence>
<reference evidence="6 7" key="1">
    <citation type="submission" date="2019-06" db="EMBL/GenBank/DDBJ databases">
        <authorList>
            <person name="Lee I."/>
            <person name="Jang G.I."/>
            <person name="Hwang C.Y."/>
        </authorList>
    </citation>
    <scope>NUCLEOTIDE SEQUENCE [LARGE SCALE GENOMIC DNA]</scope>
    <source>
        <strain evidence="6 7">PAMC 28131</strain>
    </source>
</reference>
<dbReference type="SMART" id="SM00646">
    <property type="entry name" value="Ami_3"/>
    <property type="match status" value="1"/>
</dbReference>
<dbReference type="InterPro" id="IPR021731">
    <property type="entry name" value="AMIN_dom"/>
</dbReference>
<keyword evidence="3" id="KW-0378">Hydrolase</keyword>
<evidence type="ECO:0000256" key="4">
    <source>
        <dbReference type="SAM" id="MobiDB-lite"/>
    </source>
</evidence>
<dbReference type="PANTHER" id="PTHR30404">
    <property type="entry name" value="N-ACETYLMURAMOYL-L-ALANINE AMIDASE"/>
    <property type="match status" value="1"/>
</dbReference>
<dbReference type="EMBL" id="VFSU01000028">
    <property type="protein sequence ID" value="TPE60129.1"/>
    <property type="molecule type" value="Genomic_DNA"/>
</dbReference>
<dbReference type="InterPro" id="IPR050695">
    <property type="entry name" value="N-acetylmuramoyl_amidase_3"/>
</dbReference>
<feature type="region of interest" description="Disordered" evidence="4">
    <location>
        <begin position="37"/>
        <end position="70"/>
    </location>
</feature>
<dbReference type="PANTHER" id="PTHR30404:SF0">
    <property type="entry name" value="N-ACETYLMURAMOYL-L-ALANINE AMIDASE AMIC"/>
    <property type="match status" value="1"/>
</dbReference>
<comment type="catalytic activity">
    <reaction evidence="1">
        <text>Hydrolyzes the link between N-acetylmuramoyl residues and L-amino acid residues in certain cell-wall glycopeptides.</text>
        <dbReference type="EC" id="3.5.1.28"/>
    </reaction>
</comment>
<gene>
    <name evidence="6" type="ORF">FJQ54_12005</name>
</gene>
<comment type="caution">
    <text evidence="6">The sequence shown here is derived from an EMBL/GenBank/DDBJ whole genome shotgun (WGS) entry which is preliminary data.</text>
</comment>
<sequence>MIASISQPMRAKNGSRLLAICPPYGLGPEDVRRIGGTQGGFRRPTAEPKPHARFLPTSRAAGGFPFAPPDATRRPAMRRLFTLLLLLLAQPALATAVAGNIRVIPTAEGATVRLALSEPLAAPPRAFALGDPMRWAIDLGDASAVRRDAPGAGDVKAARVSQFDPATVRMVVDLAKPMRLAEVIQGRDQVLELRFRPVAEAEFKRLVARGRNPVAGFYQEAPRAVPPGPNPPADLAADSAARLDAVEAALAEAGRELQPPPTVQPAVQPIDPRLNPQITPQQDKRVSPPPPAKPAPLPPAITSARPTRTKKAVIVIDAGHGGHDPGAPSAIGGGSEKDVTLAIAQQAKAAIERRAREKGVPVDVRLTRDKDYFVTLGNRVRLARDWKADLFISIHADSAPNLLARGASVYTLSEVASDREAARVAAKENRADLIAGVDLSGENREVASILVDLGMRDSMNASADFAESLQNGMEPEGVTFRSQFHRFANFQVLRNLGVPAVLLETGFLSNEDDARYLFSSKGQRAIANGIAESVVSFVGKR</sequence>
<dbReference type="GO" id="GO:0030288">
    <property type="term" value="C:outer membrane-bounded periplasmic space"/>
    <property type="evidence" value="ECO:0007669"/>
    <property type="project" value="TreeGrafter"/>
</dbReference>
<dbReference type="Pfam" id="PF01520">
    <property type="entry name" value="Amidase_3"/>
    <property type="match status" value="1"/>
</dbReference>
<feature type="region of interest" description="Disordered" evidence="4">
    <location>
        <begin position="253"/>
        <end position="306"/>
    </location>
</feature>
<keyword evidence="7" id="KW-1185">Reference proteome</keyword>
<dbReference type="EC" id="3.5.1.28" evidence="2"/>
<evidence type="ECO:0000256" key="2">
    <source>
        <dbReference type="ARBA" id="ARBA00011901"/>
    </source>
</evidence>
<feature type="domain" description="MurNAc-LAA" evidence="5">
    <location>
        <begin position="380"/>
        <end position="535"/>
    </location>
</feature>
<evidence type="ECO:0000313" key="6">
    <source>
        <dbReference type="EMBL" id="TPE60129.1"/>
    </source>
</evidence>
<evidence type="ECO:0000256" key="1">
    <source>
        <dbReference type="ARBA" id="ARBA00001561"/>
    </source>
</evidence>
<dbReference type="GO" id="GO:0008745">
    <property type="term" value="F:N-acetylmuramoyl-L-alanine amidase activity"/>
    <property type="evidence" value="ECO:0007669"/>
    <property type="project" value="UniProtKB-EC"/>
</dbReference>
<protein>
    <recommendedName>
        <fullName evidence="2">N-acetylmuramoyl-L-alanine amidase</fullName>
        <ecNumber evidence="2">3.5.1.28</ecNumber>
    </recommendedName>
</protein>
<dbReference type="InterPro" id="IPR002508">
    <property type="entry name" value="MurNAc-LAA_cat"/>
</dbReference>
<dbReference type="AlphaFoldDB" id="A0A501XI86"/>
<dbReference type="Gene3D" id="2.60.40.3500">
    <property type="match status" value="1"/>
</dbReference>